<evidence type="ECO:0000313" key="6">
    <source>
        <dbReference type="Proteomes" id="UP001524501"/>
    </source>
</evidence>
<reference evidence="5 6" key="1">
    <citation type="submission" date="2022-07" db="EMBL/GenBank/DDBJ databases">
        <title>Degradation activity of malathion, p-nitrophenol and potential low-temperature adaptation strategy of Rhodococcus sp. FXJ9.536.</title>
        <authorList>
            <person name="Huang J."/>
            <person name="Huang Y."/>
        </authorList>
    </citation>
    <scope>NUCLEOTIDE SEQUENCE [LARGE SCALE GENOMIC DNA]</scope>
    <source>
        <strain evidence="5 6">FXJ9.536</strain>
    </source>
</reference>
<keyword evidence="6" id="KW-1185">Reference proteome</keyword>
<keyword evidence="5" id="KW-0328">Glycosyltransferase</keyword>
<feature type="compositionally biased region" description="Basic and acidic residues" evidence="2">
    <location>
        <begin position="47"/>
        <end position="58"/>
    </location>
</feature>
<dbReference type="EMBL" id="JANFQF010000014">
    <property type="protein sequence ID" value="MCQ4120957.1"/>
    <property type="molecule type" value="Genomic_DNA"/>
</dbReference>
<evidence type="ECO:0000313" key="5">
    <source>
        <dbReference type="EMBL" id="MCQ4120957.1"/>
    </source>
</evidence>
<gene>
    <name evidence="5" type="ORF">NOF53_17605</name>
</gene>
<dbReference type="Proteomes" id="UP001524501">
    <property type="component" value="Unassembled WGS sequence"/>
</dbReference>
<evidence type="ECO:0000259" key="4">
    <source>
        <dbReference type="Pfam" id="PF09314"/>
    </source>
</evidence>
<name>A0ABT1QIM6_9NOCA</name>
<dbReference type="GO" id="GO:0016757">
    <property type="term" value="F:glycosyltransferase activity"/>
    <property type="evidence" value="ECO:0007669"/>
    <property type="project" value="UniProtKB-KW"/>
</dbReference>
<feature type="region of interest" description="Disordered" evidence="2">
    <location>
        <begin position="47"/>
        <end position="66"/>
    </location>
</feature>
<dbReference type="PANTHER" id="PTHR12526:SF636">
    <property type="entry name" value="BLL3647 PROTEIN"/>
    <property type="match status" value="1"/>
</dbReference>
<accession>A0ABT1QIM6</accession>
<dbReference type="PANTHER" id="PTHR12526">
    <property type="entry name" value="GLYCOSYLTRANSFERASE"/>
    <property type="match status" value="1"/>
</dbReference>
<dbReference type="EC" id="2.4.-.-" evidence="5"/>
<dbReference type="InterPro" id="IPR001296">
    <property type="entry name" value="Glyco_trans_1"/>
</dbReference>
<proteinExistence type="predicted"/>
<evidence type="ECO:0000259" key="3">
    <source>
        <dbReference type="Pfam" id="PF00534"/>
    </source>
</evidence>
<feature type="domain" description="DUF1972" evidence="4">
    <location>
        <begin position="3"/>
        <end position="175"/>
    </location>
</feature>
<dbReference type="InterPro" id="IPR015393">
    <property type="entry name" value="DUF1972"/>
</dbReference>
<protein>
    <submittedName>
        <fullName evidence="5">Glycosyltransferase</fullName>
        <ecNumber evidence="5">2.4.-.-</ecNumber>
    </submittedName>
</protein>
<organism evidence="5 6">
    <name type="scientific">Rhodococcus tibetensis</name>
    <dbReference type="NCBI Taxonomy" id="2965064"/>
    <lineage>
        <taxon>Bacteria</taxon>
        <taxon>Bacillati</taxon>
        <taxon>Actinomycetota</taxon>
        <taxon>Actinomycetes</taxon>
        <taxon>Mycobacteriales</taxon>
        <taxon>Nocardiaceae</taxon>
        <taxon>Rhodococcus</taxon>
    </lineage>
</organism>
<evidence type="ECO:0000256" key="1">
    <source>
        <dbReference type="ARBA" id="ARBA00022679"/>
    </source>
</evidence>
<dbReference type="SUPFAM" id="SSF53756">
    <property type="entry name" value="UDP-Glycosyltransferase/glycogen phosphorylase"/>
    <property type="match status" value="1"/>
</dbReference>
<dbReference type="Gene3D" id="3.40.50.2000">
    <property type="entry name" value="Glycogen Phosphorylase B"/>
    <property type="match status" value="2"/>
</dbReference>
<comment type="caution">
    <text evidence="5">The sequence shown here is derived from an EMBL/GenBank/DDBJ whole genome shotgun (WGS) entry which is preliminary data.</text>
</comment>
<evidence type="ECO:0000256" key="2">
    <source>
        <dbReference type="SAM" id="MobiDB-lite"/>
    </source>
</evidence>
<dbReference type="Pfam" id="PF09314">
    <property type="entry name" value="DUF1972"/>
    <property type="match status" value="1"/>
</dbReference>
<keyword evidence="1 5" id="KW-0808">Transferase</keyword>
<sequence>MTRSVAILGTRGYPSYYGGFETLVRRLAPHLVSRGWDVTVYGRNKSTYDADPNRDPRVQVRTTPGVESKSASTLSYGLTSTVDTAVRKPDVALVMNVANGFWLPALKMRGVPSLVNVDGIEWERAKWSKRAKQVFRQGAQLTARYANGLVMDSLEIRRRWETEFNRSGYFIPYGGDAVAPLDVVDGLTPGEYVLMVARFVPENTVPEFIEAAEVLSRSHDVVIVGSSGYGGELDRRVEELVGRSARIKWLGHVSDDTKLFSLWQHAGVYFHGHSVGGTNPALVQAMACGAPIVARDTVYNREVLRNAGIFVHPAPDDIATACLALLGSPDERKELSLRALEEARTRYTWESVCESYGESLLSVLDATRSGLSDLHPGQSC</sequence>
<dbReference type="RefSeq" id="WP_255971014.1">
    <property type="nucleotide sequence ID" value="NZ_JANFQF010000014.1"/>
</dbReference>
<dbReference type="Pfam" id="PF00534">
    <property type="entry name" value="Glycos_transf_1"/>
    <property type="match status" value="1"/>
</dbReference>
<feature type="domain" description="Glycosyl transferase family 1" evidence="3">
    <location>
        <begin position="191"/>
        <end position="337"/>
    </location>
</feature>